<dbReference type="AlphaFoldDB" id="A0A8J4XS83"/>
<dbReference type="EMBL" id="JACEEZ010024063">
    <property type="protein sequence ID" value="KAG0710579.1"/>
    <property type="molecule type" value="Genomic_DNA"/>
</dbReference>
<protein>
    <submittedName>
        <fullName evidence="1">Uncharacterized protein</fullName>
    </submittedName>
</protein>
<proteinExistence type="predicted"/>
<comment type="caution">
    <text evidence="1">The sequence shown here is derived from an EMBL/GenBank/DDBJ whole genome shotgun (WGS) entry which is preliminary data.</text>
</comment>
<dbReference type="Proteomes" id="UP000770661">
    <property type="component" value="Unassembled WGS sequence"/>
</dbReference>
<reference evidence="1" key="1">
    <citation type="submission" date="2020-07" db="EMBL/GenBank/DDBJ databases">
        <title>The High-quality genome of the commercially important snow crab, Chionoecetes opilio.</title>
        <authorList>
            <person name="Jeong J.-H."/>
            <person name="Ryu S."/>
        </authorList>
    </citation>
    <scope>NUCLEOTIDE SEQUENCE</scope>
    <source>
        <strain evidence="1">MADBK_172401_WGS</strain>
        <tissue evidence="1">Digestive gland</tissue>
    </source>
</reference>
<keyword evidence="2" id="KW-1185">Reference proteome</keyword>
<evidence type="ECO:0000313" key="1">
    <source>
        <dbReference type="EMBL" id="KAG0710579.1"/>
    </source>
</evidence>
<gene>
    <name evidence="1" type="ORF">GWK47_022533</name>
</gene>
<accession>A0A8J4XS83</accession>
<sequence>MMMVVVIMKTTSSKKTVQTFHQDLDAGRRVYSTGMNLPEGIFHKLLVETAVMHTYPEPAMDTCNAFSQGKFCKPSRDCQTSQELQQRTRMQHVKYP</sequence>
<organism evidence="1 2">
    <name type="scientific">Chionoecetes opilio</name>
    <name type="common">Atlantic snow crab</name>
    <name type="synonym">Cancer opilio</name>
    <dbReference type="NCBI Taxonomy" id="41210"/>
    <lineage>
        <taxon>Eukaryota</taxon>
        <taxon>Metazoa</taxon>
        <taxon>Ecdysozoa</taxon>
        <taxon>Arthropoda</taxon>
        <taxon>Crustacea</taxon>
        <taxon>Multicrustacea</taxon>
        <taxon>Malacostraca</taxon>
        <taxon>Eumalacostraca</taxon>
        <taxon>Eucarida</taxon>
        <taxon>Decapoda</taxon>
        <taxon>Pleocyemata</taxon>
        <taxon>Brachyura</taxon>
        <taxon>Eubrachyura</taxon>
        <taxon>Majoidea</taxon>
        <taxon>Majidae</taxon>
        <taxon>Chionoecetes</taxon>
    </lineage>
</organism>
<evidence type="ECO:0000313" key="2">
    <source>
        <dbReference type="Proteomes" id="UP000770661"/>
    </source>
</evidence>
<name>A0A8J4XS83_CHIOP</name>